<keyword evidence="4" id="KW-1185">Reference proteome</keyword>
<keyword evidence="2" id="KW-0472">Membrane</keyword>
<evidence type="ECO:0000313" key="3">
    <source>
        <dbReference type="EMBL" id="MFD0998598.1"/>
    </source>
</evidence>
<keyword evidence="2" id="KW-0812">Transmembrane</keyword>
<dbReference type="RefSeq" id="WP_377575550.1">
    <property type="nucleotide sequence ID" value="NZ_JBHTKA010000001.1"/>
</dbReference>
<name>A0ABW3JX89_9BACT</name>
<gene>
    <name evidence="3" type="ORF">ACFQ21_04740</name>
</gene>
<protein>
    <submittedName>
        <fullName evidence="3">Transcriptional regulator</fullName>
    </submittedName>
</protein>
<organism evidence="3 4">
    <name type="scientific">Ohtaekwangia kribbensis</name>
    <dbReference type="NCBI Taxonomy" id="688913"/>
    <lineage>
        <taxon>Bacteria</taxon>
        <taxon>Pseudomonadati</taxon>
        <taxon>Bacteroidota</taxon>
        <taxon>Cytophagia</taxon>
        <taxon>Cytophagales</taxon>
        <taxon>Fulvivirgaceae</taxon>
        <taxon>Ohtaekwangia</taxon>
    </lineage>
</organism>
<dbReference type="SUPFAM" id="SSF48452">
    <property type="entry name" value="TPR-like"/>
    <property type="match status" value="1"/>
</dbReference>
<dbReference type="InterPro" id="IPR036388">
    <property type="entry name" value="WH-like_DNA-bd_sf"/>
</dbReference>
<dbReference type="InterPro" id="IPR016032">
    <property type="entry name" value="Sig_transdc_resp-reg_C-effctor"/>
</dbReference>
<dbReference type="EMBL" id="JBHTKA010000001">
    <property type="protein sequence ID" value="MFD0998598.1"/>
    <property type="molecule type" value="Genomic_DNA"/>
</dbReference>
<comment type="caution">
    <text evidence="3">The sequence shown here is derived from an EMBL/GenBank/DDBJ whole genome shotgun (WGS) entry which is preliminary data.</text>
</comment>
<proteinExistence type="predicted"/>
<dbReference type="Pfam" id="PF13424">
    <property type="entry name" value="TPR_12"/>
    <property type="match status" value="1"/>
</dbReference>
<evidence type="ECO:0000256" key="2">
    <source>
        <dbReference type="SAM" id="Phobius"/>
    </source>
</evidence>
<accession>A0ABW3JX89</accession>
<feature type="coiled-coil region" evidence="1">
    <location>
        <begin position="261"/>
        <end position="288"/>
    </location>
</feature>
<feature type="transmembrane region" description="Helical" evidence="2">
    <location>
        <begin position="227"/>
        <end position="244"/>
    </location>
</feature>
<keyword evidence="2" id="KW-1133">Transmembrane helix</keyword>
<evidence type="ECO:0000313" key="4">
    <source>
        <dbReference type="Proteomes" id="UP001597112"/>
    </source>
</evidence>
<dbReference type="Proteomes" id="UP001597112">
    <property type="component" value="Unassembled WGS sequence"/>
</dbReference>
<dbReference type="Gene3D" id="1.10.10.10">
    <property type="entry name" value="Winged helix-like DNA-binding domain superfamily/Winged helix DNA-binding domain"/>
    <property type="match status" value="1"/>
</dbReference>
<keyword evidence="1" id="KW-0175">Coiled coil</keyword>
<evidence type="ECO:0000256" key="1">
    <source>
        <dbReference type="SAM" id="Coils"/>
    </source>
</evidence>
<sequence>MKKVIFVILWAIVGSSVQISFAQSSILYNFNSTETFEKIADRFRQKANDSLALYFYHQSLASATREGDSVRMVHLLSNIGAIYLHLENYTTAMKYQQDAMQRASYTHDTVAVATIYMRQSAIQQAQGHCSDALITANKALMFKKKQMRAEDVAELYFEMYKVYACLSDFKQAYDFQARYVRLNDSLQRAISHHEAARLHFNYELDKKEAAIASIQHQRDGEVFRRNAFIGALVAFLAIGGLLYNRQKIIFDKKLMLKRQRLDNYTQSLVEKSEMIRQVNEELATLRNSLSTEDIHIRKFNEVLNLQILTEDDWESFKIAFEGVHPGFFAKLRYHYPGITVSELRLAALIKLKLSLKESAAMLGISPESVKKSRYRLKKKLEVPDSENVDEFIIRLTA</sequence>
<dbReference type="InterPro" id="IPR011990">
    <property type="entry name" value="TPR-like_helical_dom_sf"/>
</dbReference>
<dbReference type="Gene3D" id="1.25.40.10">
    <property type="entry name" value="Tetratricopeptide repeat domain"/>
    <property type="match status" value="1"/>
</dbReference>
<dbReference type="SUPFAM" id="SSF46894">
    <property type="entry name" value="C-terminal effector domain of the bipartite response regulators"/>
    <property type="match status" value="1"/>
</dbReference>
<reference evidence="4" key="1">
    <citation type="journal article" date="2019" name="Int. J. Syst. Evol. Microbiol.">
        <title>The Global Catalogue of Microorganisms (GCM) 10K type strain sequencing project: providing services to taxonomists for standard genome sequencing and annotation.</title>
        <authorList>
            <consortium name="The Broad Institute Genomics Platform"/>
            <consortium name="The Broad Institute Genome Sequencing Center for Infectious Disease"/>
            <person name="Wu L."/>
            <person name="Ma J."/>
        </authorList>
    </citation>
    <scope>NUCLEOTIDE SEQUENCE [LARGE SCALE GENOMIC DNA]</scope>
    <source>
        <strain evidence="4">CCUG 58938</strain>
    </source>
</reference>